<comment type="caution">
    <text evidence="2">The sequence shown here is derived from an EMBL/GenBank/DDBJ whole genome shotgun (WGS) entry which is preliminary data.</text>
</comment>
<sequence>MQCDIQAKKGWGPICAYITKEDKNPHIWGNTSKAHVMEVAEAYEGKKKAGCSSLLTVSGFPLLSPCILRLFLSRAFFRGSHLSRKNPGLPLLVEVPMNRVFPPEPKFTCTGKDLNRPRAGQKLHYRAEEIGVGKSLQQNQLNEQKSGGILSSMAKISYNKKRLTFQSDLSRFRNGKAWLKAKFGKPSSTKAARSVLVSPKRRKEEGHERHREDSRTRHDSDPVNLIFIGLAVRRSITLL</sequence>
<evidence type="ECO:0000256" key="1">
    <source>
        <dbReference type="SAM" id="MobiDB-lite"/>
    </source>
</evidence>
<accession>A0ABS8WXF1</accession>
<organism evidence="2 3">
    <name type="scientific">Datura stramonium</name>
    <name type="common">Jimsonweed</name>
    <name type="synonym">Common thornapple</name>
    <dbReference type="NCBI Taxonomy" id="4076"/>
    <lineage>
        <taxon>Eukaryota</taxon>
        <taxon>Viridiplantae</taxon>
        <taxon>Streptophyta</taxon>
        <taxon>Embryophyta</taxon>
        <taxon>Tracheophyta</taxon>
        <taxon>Spermatophyta</taxon>
        <taxon>Magnoliopsida</taxon>
        <taxon>eudicotyledons</taxon>
        <taxon>Gunneridae</taxon>
        <taxon>Pentapetalae</taxon>
        <taxon>asterids</taxon>
        <taxon>lamiids</taxon>
        <taxon>Solanales</taxon>
        <taxon>Solanaceae</taxon>
        <taxon>Solanoideae</taxon>
        <taxon>Datureae</taxon>
        <taxon>Datura</taxon>
    </lineage>
</organism>
<feature type="compositionally biased region" description="Basic and acidic residues" evidence="1">
    <location>
        <begin position="202"/>
        <end position="218"/>
    </location>
</feature>
<reference evidence="2 3" key="1">
    <citation type="journal article" date="2021" name="BMC Genomics">
        <title>Datura genome reveals duplications of psychoactive alkaloid biosynthetic genes and high mutation rate following tissue culture.</title>
        <authorList>
            <person name="Rajewski A."/>
            <person name="Carter-House D."/>
            <person name="Stajich J."/>
            <person name="Litt A."/>
        </authorList>
    </citation>
    <scope>NUCLEOTIDE SEQUENCE [LARGE SCALE GENOMIC DNA]</scope>
    <source>
        <strain evidence="2">AR-01</strain>
    </source>
</reference>
<evidence type="ECO:0000313" key="3">
    <source>
        <dbReference type="Proteomes" id="UP000823775"/>
    </source>
</evidence>
<keyword evidence="3" id="KW-1185">Reference proteome</keyword>
<dbReference type="EMBL" id="JACEIK010013963">
    <property type="protein sequence ID" value="MCE3216710.1"/>
    <property type="molecule type" value="Genomic_DNA"/>
</dbReference>
<evidence type="ECO:0000313" key="2">
    <source>
        <dbReference type="EMBL" id="MCE3216710.1"/>
    </source>
</evidence>
<name>A0ABS8WXF1_DATST</name>
<dbReference type="Proteomes" id="UP000823775">
    <property type="component" value="Unassembled WGS sequence"/>
</dbReference>
<proteinExistence type="predicted"/>
<feature type="region of interest" description="Disordered" evidence="1">
    <location>
        <begin position="189"/>
        <end position="218"/>
    </location>
</feature>
<protein>
    <submittedName>
        <fullName evidence="2">Uncharacterized protein</fullName>
    </submittedName>
</protein>
<gene>
    <name evidence="2" type="ORF">HAX54_007693</name>
</gene>